<organism evidence="1 2">
    <name type="scientific">Crotalaria pallida</name>
    <name type="common">Smooth rattlebox</name>
    <name type="synonym">Crotalaria striata</name>
    <dbReference type="NCBI Taxonomy" id="3830"/>
    <lineage>
        <taxon>Eukaryota</taxon>
        <taxon>Viridiplantae</taxon>
        <taxon>Streptophyta</taxon>
        <taxon>Embryophyta</taxon>
        <taxon>Tracheophyta</taxon>
        <taxon>Spermatophyta</taxon>
        <taxon>Magnoliopsida</taxon>
        <taxon>eudicotyledons</taxon>
        <taxon>Gunneridae</taxon>
        <taxon>Pentapetalae</taxon>
        <taxon>rosids</taxon>
        <taxon>fabids</taxon>
        <taxon>Fabales</taxon>
        <taxon>Fabaceae</taxon>
        <taxon>Papilionoideae</taxon>
        <taxon>50 kb inversion clade</taxon>
        <taxon>genistoids sensu lato</taxon>
        <taxon>core genistoids</taxon>
        <taxon>Crotalarieae</taxon>
        <taxon>Crotalaria</taxon>
    </lineage>
</organism>
<evidence type="ECO:0000313" key="1">
    <source>
        <dbReference type="EMBL" id="KAK7268090.1"/>
    </source>
</evidence>
<evidence type="ECO:0000313" key="2">
    <source>
        <dbReference type="Proteomes" id="UP001372338"/>
    </source>
</evidence>
<dbReference type="EMBL" id="JAYWIO010000004">
    <property type="protein sequence ID" value="KAK7268090.1"/>
    <property type="molecule type" value="Genomic_DNA"/>
</dbReference>
<name>A0AAN9I8Z4_CROPI</name>
<dbReference type="PANTHER" id="PTHR33499:SF11">
    <property type="entry name" value="NO APICAL MERISTEM-ASSOCIATED C-TERMINAL DOMAIN-CONTAINING PROTEIN"/>
    <property type="match status" value="1"/>
</dbReference>
<accession>A0AAN9I8Z4</accession>
<sequence>MKMQAFVVDTMQHLYRLWKSRLHQYYKSMTSDEERLRNLPPDLPQDQWEYCVRRFGSDEFKKISERNSNNRRSDNRCIHTTGPKSFAEFEDELNDDGVLEWADQERSKKIHDELKNVVDTRGDEMTQEEVLLEVLKPRSGYVRGKGTALRGYAKGQHQLQQQQEFQKQDEIIKEQAQKIKELEVAREQDKQELLGAMDALKQQMFEMFAAQRG</sequence>
<dbReference type="PANTHER" id="PTHR33499">
    <property type="entry name" value="OS12G0282400 PROTEIN-RELATED"/>
    <property type="match status" value="1"/>
</dbReference>
<dbReference type="AlphaFoldDB" id="A0AAN9I8Z4"/>
<reference evidence="1 2" key="1">
    <citation type="submission" date="2024-01" db="EMBL/GenBank/DDBJ databases">
        <title>The genomes of 5 underutilized Papilionoideae crops provide insights into root nodulation and disease resistanc.</title>
        <authorList>
            <person name="Yuan L."/>
        </authorList>
    </citation>
    <scope>NUCLEOTIDE SEQUENCE [LARGE SCALE GENOMIC DNA]</scope>
    <source>
        <strain evidence="1">ZHUSHIDOU_FW_LH</strain>
        <tissue evidence="1">Leaf</tissue>
    </source>
</reference>
<protein>
    <submittedName>
        <fullName evidence="1">Uncharacterized protein</fullName>
    </submittedName>
</protein>
<gene>
    <name evidence="1" type="ORF">RIF29_20776</name>
</gene>
<dbReference type="Pfam" id="PF03004">
    <property type="entry name" value="Transposase_24"/>
    <property type="match status" value="1"/>
</dbReference>
<dbReference type="Proteomes" id="UP001372338">
    <property type="component" value="Unassembled WGS sequence"/>
</dbReference>
<keyword evidence="2" id="KW-1185">Reference proteome</keyword>
<comment type="caution">
    <text evidence="1">The sequence shown here is derived from an EMBL/GenBank/DDBJ whole genome shotgun (WGS) entry which is preliminary data.</text>
</comment>
<proteinExistence type="predicted"/>
<dbReference type="InterPro" id="IPR004252">
    <property type="entry name" value="Probable_transposase_24"/>
</dbReference>